<name>A0A8J2SM18_9STRA</name>
<feature type="region of interest" description="Disordered" evidence="1">
    <location>
        <begin position="104"/>
        <end position="139"/>
    </location>
</feature>
<dbReference type="AlphaFoldDB" id="A0A8J2SM18"/>
<dbReference type="EMBL" id="CAKKNE010000004">
    <property type="protein sequence ID" value="CAH0373985.1"/>
    <property type="molecule type" value="Genomic_DNA"/>
</dbReference>
<reference evidence="2" key="1">
    <citation type="submission" date="2021-11" db="EMBL/GenBank/DDBJ databases">
        <authorList>
            <consortium name="Genoscope - CEA"/>
            <person name="William W."/>
        </authorList>
    </citation>
    <scope>NUCLEOTIDE SEQUENCE</scope>
</reference>
<gene>
    <name evidence="2" type="ORF">PECAL_4P12400</name>
</gene>
<evidence type="ECO:0000313" key="3">
    <source>
        <dbReference type="Proteomes" id="UP000789595"/>
    </source>
</evidence>
<proteinExistence type="predicted"/>
<protein>
    <recommendedName>
        <fullName evidence="4">SGNH domain-containing protein</fullName>
    </recommendedName>
</protein>
<feature type="compositionally biased region" description="Pro residues" evidence="1">
    <location>
        <begin position="158"/>
        <end position="170"/>
    </location>
</feature>
<evidence type="ECO:0000256" key="1">
    <source>
        <dbReference type="SAM" id="MobiDB-lite"/>
    </source>
</evidence>
<keyword evidence="3" id="KW-1185">Reference proteome</keyword>
<evidence type="ECO:0008006" key="4">
    <source>
        <dbReference type="Google" id="ProtNLM"/>
    </source>
</evidence>
<comment type="caution">
    <text evidence="2">The sequence shown here is derived from an EMBL/GenBank/DDBJ whole genome shotgun (WGS) entry which is preliminary data.</text>
</comment>
<organism evidence="2 3">
    <name type="scientific">Pelagomonas calceolata</name>
    <dbReference type="NCBI Taxonomy" id="35677"/>
    <lineage>
        <taxon>Eukaryota</taxon>
        <taxon>Sar</taxon>
        <taxon>Stramenopiles</taxon>
        <taxon>Ochrophyta</taxon>
        <taxon>Pelagophyceae</taxon>
        <taxon>Pelagomonadales</taxon>
        <taxon>Pelagomonadaceae</taxon>
        <taxon>Pelagomonas</taxon>
    </lineage>
</organism>
<accession>A0A8J2SM18</accession>
<dbReference type="Proteomes" id="UP000789595">
    <property type="component" value="Unassembled WGS sequence"/>
</dbReference>
<evidence type="ECO:0000313" key="2">
    <source>
        <dbReference type="EMBL" id="CAH0373985.1"/>
    </source>
</evidence>
<sequence length="590" mass="65396">MPKVLGVVTSPPDATAASKSFVCNRLVAATASGSLSALFRGWQLPVRFEQLGGSRRACKLKAFLEVTAERGRQMHRRAACAHDRLIPMRLALAVVLACGSADEASRRPARPMRQRDVDRWRARQRQHTYKPPAGARGDFKEQLARLRQQTIDAKHTQQPPPQAPHRPTPIPVNITCPATRRGCAYDREGGFGAGLWESAIPREDGWMERWNWRLGTQAEWNRTRDALAWRWRATCAICAMTPPADLVTPEQLCARFAEARVRRLLVVGDSTSQSFYDALVTRLRATKKMGIPFPGDPKKKKFAMTRGDACDTSLRVAFLRDDYLWGDDAILPNATCTALAAQGLAVLDKCGDRGSPRCHGRGGGKQACRDDVVDRAHWALSLLPKWDVVVANTGAHQGKPGAMAHAVQVLAEKLANGTGATTFLFRGIYRPVYGCRETYLAGPSTPEKIEAVEEAVASRAADDPQNRGSPEYRALKDTYFWRKFLDFEAMVAEELLPKVEGATLYDVGPLVTARTDLHARDCLHFHALPGSRTGVFKWWIPMLLDYVTEMRRPGAPPMNYSSARRSQKLGFNAWRAALRERAATSNGSSV</sequence>
<feature type="region of interest" description="Disordered" evidence="1">
    <location>
        <begin position="152"/>
        <end position="171"/>
    </location>
</feature>